<dbReference type="EMBL" id="MH460460">
    <property type="protein sequence ID" value="AXG66427.1"/>
    <property type="molecule type" value="Genomic_DNA"/>
</dbReference>
<organism evidence="1 2">
    <name type="scientific">Dickeya phage vB_DsoM_JA13</name>
    <dbReference type="NCBI Taxonomy" id="2283030"/>
    <lineage>
        <taxon>Viruses</taxon>
        <taxon>Duplodnaviria</taxon>
        <taxon>Heunggongvirae</taxon>
        <taxon>Uroviricota</taxon>
        <taxon>Caudoviricetes</taxon>
        <taxon>Salmondvirus</taxon>
        <taxon>Salmondvirus JA11</taxon>
    </lineage>
</organism>
<dbReference type="Proteomes" id="UP000263742">
    <property type="component" value="Segment"/>
</dbReference>
<evidence type="ECO:0000313" key="2">
    <source>
        <dbReference type="Proteomes" id="UP000263742"/>
    </source>
</evidence>
<sequence>MDQVYKCRNCKHIYDGIVSSCDCNNEPFKYTTYLAIPKPTLRNPKLIDQSLISPGVWVRKGTTIFAVTPQKKFIVGTSSSECDDPAQEAEAAIANARVMGASKLMLETLMVLQSHFRTRIAINPTSDVPRSMLELVNNAIQYATVDAEQE</sequence>
<accession>A0A384ZW05</accession>
<proteinExistence type="predicted"/>
<evidence type="ECO:0000313" key="1">
    <source>
        <dbReference type="EMBL" id="AXG66427.1"/>
    </source>
</evidence>
<protein>
    <submittedName>
        <fullName evidence="1">Uncharacterized protein</fullName>
    </submittedName>
</protein>
<name>A0A384ZW05_9CAUD</name>
<gene>
    <name evidence="1" type="ORF">JA13_024</name>
</gene>
<reference evidence="1 2" key="1">
    <citation type="journal article" date="2018" name="Front. Microbiol.">
        <title>Jumbo Bacteriophages Are Represented Within an Increasing Diversity of Environmental Viruses Infecting the Emerging Phytopathogen, Dickeya solani.</title>
        <authorList>
            <person name="Day A.W."/>
            <person name="Ahn J."/>
            <person name="Salmond G.P.C."/>
        </authorList>
    </citation>
    <scope>NUCLEOTIDE SEQUENCE [LARGE SCALE GENOMIC DNA]</scope>
</reference>